<dbReference type="RefSeq" id="WP_248412053.1">
    <property type="nucleotide sequence ID" value="NZ_JALPQF010000003.1"/>
</dbReference>
<feature type="domain" description="Activator of Hsp90 ATPase homologue 1/2-like C-terminal" evidence="2">
    <location>
        <begin position="44"/>
        <end position="174"/>
    </location>
</feature>
<protein>
    <submittedName>
        <fullName evidence="3">SRPBCC domain-containing protein</fullName>
    </submittedName>
</protein>
<keyword evidence="4" id="KW-1185">Reference proteome</keyword>
<comment type="similarity">
    <text evidence="1">Belongs to the AHA1 family.</text>
</comment>
<accession>A0ABT0H6J8</accession>
<sequence length="179" mass="20715">MKTSILCLIFTVLLPLNIQSQQKSSNNKLHITEKIITKTATVNCSVETSWWKWSTHEGLKTFFGKNNVIELKPGGSFEIYFSEDEAIKEKGGEGNKILSFQPKKMISFSWNAPPNIPTVRNHEHKTWVVVSFEKIDENQTKVELSHLGWLEGEDWDKAFDYFNQAWPIVMDWFAKSCEQ</sequence>
<reference evidence="3" key="1">
    <citation type="submission" date="2022-04" db="EMBL/GenBank/DDBJ databases">
        <authorList>
            <person name="Ren T."/>
        </authorList>
    </citation>
    <scope>NUCLEOTIDE SEQUENCE</scope>
    <source>
        <strain evidence="3">F63249</strain>
    </source>
</reference>
<organism evidence="3 4">
    <name type="scientific">Psychroserpens algicola</name>
    <dbReference type="NCBI Taxonomy" id="1719034"/>
    <lineage>
        <taxon>Bacteria</taxon>
        <taxon>Pseudomonadati</taxon>
        <taxon>Bacteroidota</taxon>
        <taxon>Flavobacteriia</taxon>
        <taxon>Flavobacteriales</taxon>
        <taxon>Flavobacteriaceae</taxon>
        <taxon>Psychroserpens</taxon>
    </lineage>
</organism>
<dbReference type="EMBL" id="JALPQF010000003">
    <property type="protein sequence ID" value="MCK8479802.1"/>
    <property type="molecule type" value="Genomic_DNA"/>
</dbReference>
<evidence type="ECO:0000259" key="2">
    <source>
        <dbReference type="Pfam" id="PF08327"/>
    </source>
</evidence>
<proteinExistence type="inferred from homology"/>
<gene>
    <name evidence="3" type="ORF">MUY34_04170</name>
</gene>
<name>A0ABT0H6J8_9FLAO</name>
<dbReference type="Gene3D" id="3.30.530.20">
    <property type="match status" value="1"/>
</dbReference>
<dbReference type="InterPro" id="IPR013538">
    <property type="entry name" value="ASHA1/2-like_C"/>
</dbReference>
<dbReference type="InterPro" id="IPR023393">
    <property type="entry name" value="START-like_dom_sf"/>
</dbReference>
<dbReference type="Proteomes" id="UP001203687">
    <property type="component" value="Unassembled WGS sequence"/>
</dbReference>
<dbReference type="CDD" id="cd07814">
    <property type="entry name" value="SRPBCC_CalC_Aha1-like"/>
    <property type="match status" value="1"/>
</dbReference>
<evidence type="ECO:0000313" key="4">
    <source>
        <dbReference type="Proteomes" id="UP001203687"/>
    </source>
</evidence>
<dbReference type="Pfam" id="PF08327">
    <property type="entry name" value="AHSA1"/>
    <property type="match status" value="1"/>
</dbReference>
<evidence type="ECO:0000313" key="3">
    <source>
        <dbReference type="EMBL" id="MCK8479802.1"/>
    </source>
</evidence>
<dbReference type="SUPFAM" id="SSF55961">
    <property type="entry name" value="Bet v1-like"/>
    <property type="match status" value="1"/>
</dbReference>
<evidence type="ECO:0000256" key="1">
    <source>
        <dbReference type="ARBA" id="ARBA00006817"/>
    </source>
</evidence>
<comment type="caution">
    <text evidence="3">The sequence shown here is derived from an EMBL/GenBank/DDBJ whole genome shotgun (WGS) entry which is preliminary data.</text>
</comment>